<reference evidence="1" key="1">
    <citation type="submission" date="2021-01" db="EMBL/GenBank/DDBJ databases">
        <title>Whole genome shotgun sequence of Sphaerisporangium rufum NBRC 109079.</title>
        <authorList>
            <person name="Komaki H."/>
            <person name="Tamura T."/>
        </authorList>
    </citation>
    <scope>NUCLEOTIDE SEQUENCE</scope>
    <source>
        <strain evidence="1">NBRC 109079</strain>
    </source>
</reference>
<dbReference type="AlphaFoldDB" id="A0A919QZ38"/>
<comment type="caution">
    <text evidence="1">The sequence shown here is derived from an EMBL/GenBank/DDBJ whole genome shotgun (WGS) entry which is preliminary data.</text>
</comment>
<name>A0A919QZ38_9ACTN</name>
<dbReference type="RefSeq" id="WP_203983387.1">
    <property type="nucleotide sequence ID" value="NZ_BOOU01000026.1"/>
</dbReference>
<sequence length="142" mass="14953">MLADRAFILDAGVLMEVARGDAGVIHLLQGMDAAGIGLVVPALAVTGAALDIGARDEQMALIRGVARLESAALAGVVTFDDATDLAHGRRAARSLEELWDVQAALQAVMRGCPVLTTDHARWKEASREVRGLNVVEIAELDT</sequence>
<protein>
    <submittedName>
        <fullName evidence="1">Uncharacterized protein</fullName>
    </submittedName>
</protein>
<evidence type="ECO:0000313" key="1">
    <source>
        <dbReference type="EMBL" id="GII76761.1"/>
    </source>
</evidence>
<dbReference type="InterPro" id="IPR029060">
    <property type="entry name" value="PIN-like_dom_sf"/>
</dbReference>
<dbReference type="SUPFAM" id="SSF88723">
    <property type="entry name" value="PIN domain-like"/>
    <property type="match status" value="1"/>
</dbReference>
<gene>
    <name evidence="1" type="ORF">Sru01_17430</name>
</gene>
<organism evidence="1 2">
    <name type="scientific">Sphaerisporangium rufum</name>
    <dbReference type="NCBI Taxonomy" id="1381558"/>
    <lineage>
        <taxon>Bacteria</taxon>
        <taxon>Bacillati</taxon>
        <taxon>Actinomycetota</taxon>
        <taxon>Actinomycetes</taxon>
        <taxon>Streptosporangiales</taxon>
        <taxon>Streptosporangiaceae</taxon>
        <taxon>Sphaerisporangium</taxon>
    </lineage>
</organism>
<proteinExistence type="predicted"/>
<accession>A0A919QZ38</accession>
<dbReference type="EMBL" id="BOOU01000026">
    <property type="protein sequence ID" value="GII76761.1"/>
    <property type="molecule type" value="Genomic_DNA"/>
</dbReference>
<keyword evidence="2" id="KW-1185">Reference proteome</keyword>
<evidence type="ECO:0000313" key="2">
    <source>
        <dbReference type="Proteomes" id="UP000655287"/>
    </source>
</evidence>
<dbReference type="Proteomes" id="UP000655287">
    <property type="component" value="Unassembled WGS sequence"/>
</dbReference>